<reference evidence="2 3" key="1">
    <citation type="submission" date="2023-08" db="EMBL/GenBank/DDBJ databases">
        <title>Rhodoferax potami sp. nov. and Rhodoferax mekongensis sp. nov., isolated from the Mekong River in Thailand.</title>
        <authorList>
            <person name="Kitikhun S."/>
            <person name="Charoenyingcharoen P."/>
            <person name="Siriarchawattana P."/>
            <person name="Likhitrattanapisal S."/>
            <person name="Nilsakha T."/>
            <person name="Chanpet A."/>
            <person name="Rattanawaree P."/>
            <person name="Ingsriswang S."/>
        </authorList>
    </citation>
    <scope>NUCLEOTIDE SEQUENCE [LARGE SCALE GENOMIC DNA]</scope>
    <source>
        <strain evidence="2 3">TBRC 17660</strain>
    </source>
</reference>
<evidence type="ECO:0000313" key="2">
    <source>
        <dbReference type="EMBL" id="MDT7520740.1"/>
    </source>
</evidence>
<organism evidence="2 3">
    <name type="scientific">Rhodoferax potami</name>
    <dbReference type="NCBI Taxonomy" id="3068338"/>
    <lineage>
        <taxon>Bacteria</taxon>
        <taxon>Pseudomonadati</taxon>
        <taxon>Pseudomonadota</taxon>
        <taxon>Betaproteobacteria</taxon>
        <taxon>Burkholderiales</taxon>
        <taxon>Comamonadaceae</taxon>
        <taxon>Rhodoferax</taxon>
    </lineage>
</organism>
<gene>
    <name evidence="2" type="ORF">RAE19_19040</name>
</gene>
<dbReference type="Proteomes" id="UP001321700">
    <property type="component" value="Unassembled WGS sequence"/>
</dbReference>
<evidence type="ECO:0008006" key="4">
    <source>
        <dbReference type="Google" id="ProtNLM"/>
    </source>
</evidence>
<accession>A0ABU3KSE7</accession>
<keyword evidence="3" id="KW-1185">Reference proteome</keyword>
<comment type="caution">
    <text evidence="2">The sequence shown here is derived from an EMBL/GenBank/DDBJ whole genome shotgun (WGS) entry which is preliminary data.</text>
</comment>
<evidence type="ECO:0000256" key="1">
    <source>
        <dbReference type="SAM" id="MobiDB-lite"/>
    </source>
</evidence>
<sequence length="202" mass="22651">MKVEAQRTEARTQRARELHQRDVADDDKARSFKKQLQRRHDEEMLAQTAIGGAFELMDLLRQREPEPALQAAAPMICQDNALPTDALARTLPSEPVVDADAVQARMQDSVRLDTLARAAVDAGLKASMTQGSSEYQVELGSTFFVRTRLRVRTGDNHRLEVRCESDSASEREWFGRNHEALVGRISGLTGRDVQLDIQEPLV</sequence>
<proteinExistence type="predicted"/>
<evidence type="ECO:0000313" key="3">
    <source>
        <dbReference type="Proteomes" id="UP001321700"/>
    </source>
</evidence>
<name>A0ABU3KSE7_9BURK</name>
<dbReference type="EMBL" id="JAVBIK010000003">
    <property type="protein sequence ID" value="MDT7520740.1"/>
    <property type="molecule type" value="Genomic_DNA"/>
</dbReference>
<dbReference type="RefSeq" id="WP_313876404.1">
    <property type="nucleotide sequence ID" value="NZ_JAVBIK010000003.1"/>
</dbReference>
<feature type="region of interest" description="Disordered" evidence="1">
    <location>
        <begin position="1"/>
        <end position="39"/>
    </location>
</feature>
<feature type="compositionally biased region" description="Basic and acidic residues" evidence="1">
    <location>
        <begin position="1"/>
        <end position="30"/>
    </location>
</feature>
<protein>
    <recommendedName>
        <fullName evidence="4">Flagellar hook-length control protein-like C-terminal domain-containing protein</fullName>
    </recommendedName>
</protein>